<reference evidence="1 2" key="1">
    <citation type="submission" date="2017-02" db="EMBL/GenBank/DDBJ databases">
        <title>Draft genome sequence of Streptococcus mitis CCUG 63687.</title>
        <authorList>
            <person name="Salva-Serra F."/>
            <person name="Engstrom-Jakobsson H."/>
            <person name="Thorell K."/>
            <person name="Jaen-Luchoro D."/>
            <person name="Gonzales-Siles L."/>
            <person name="Karlsson R."/>
            <person name="Yazdan S."/>
            <person name="Boulund F."/>
            <person name="Johnning A."/>
            <person name="Engstrand L."/>
            <person name="Kristiansson E."/>
            <person name="Moore E."/>
        </authorList>
    </citation>
    <scope>NUCLEOTIDE SEQUENCE [LARGE SCALE GENOMIC DNA]</scope>
    <source>
        <strain evidence="1 2">CCUG 63687</strain>
    </source>
</reference>
<dbReference type="EMBL" id="MUYO01000003">
    <property type="protein sequence ID" value="OOS17712.1"/>
    <property type="molecule type" value="Genomic_DNA"/>
</dbReference>
<evidence type="ECO:0000313" key="1">
    <source>
        <dbReference type="EMBL" id="OOS17712.1"/>
    </source>
</evidence>
<protein>
    <submittedName>
        <fullName evidence="1">Chlorohydrolase</fullName>
    </submittedName>
</protein>
<sequence>MELESGCLYSMKIKEQTRKLAAGCTGVRQGEADVV</sequence>
<gene>
    <name evidence="1" type="ORF">B0686_07730</name>
</gene>
<evidence type="ECO:0000313" key="2">
    <source>
        <dbReference type="Proteomes" id="UP000190652"/>
    </source>
</evidence>
<name>A0A1T0C5X7_STRMT</name>
<dbReference type="GO" id="GO:0016787">
    <property type="term" value="F:hydrolase activity"/>
    <property type="evidence" value="ECO:0007669"/>
    <property type="project" value="UniProtKB-KW"/>
</dbReference>
<keyword evidence="1" id="KW-0378">Hydrolase</keyword>
<organism evidence="1 2">
    <name type="scientific">Streptococcus mitis</name>
    <dbReference type="NCBI Taxonomy" id="28037"/>
    <lineage>
        <taxon>Bacteria</taxon>
        <taxon>Bacillati</taxon>
        <taxon>Bacillota</taxon>
        <taxon>Bacilli</taxon>
        <taxon>Lactobacillales</taxon>
        <taxon>Streptococcaceae</taxon>
        <taxon>Streptococcus</taxon>
        <taxon>Streptococcus mitis group</taxon>
    </lineage>
</organism>
<accession>A0A1T0C5X7</accession>
<dbReference type="AlphaFoldDB" id="A0A1T0C5X7"/>
<comment type="caution">
    <text evidence="1">The sequence shown here is derived from an EMBL/GenBank/DDBJ whole genome shotgun (WGS) entry which is preliminary data.</text>
</comment>
<proteinExistence type="predicted"/>
<dbReference type="Proteomes" id="UP000190652">
    <property type="component" value="Unassembled WGS sequence"/>
</dbReference>